<sequence>VKKLSTQWSTAYKCMDVLWMGYMDSEQAGLWERAKQLTGLGCEDGSAIQPEWNLKFDSQHHPVQLCLWLCTCLLFTILLYVVTNTVVFRALWPAVLTSLCLLPLYWTLPLICTVYHDGVLGLLPERWQHMFMDTTVDELLQLPWESEGQGTVSIGAVAQLTALHLLTLQSPERRKQILHQLPTGMQRTLYSTPIQLMPTWLQRVLVAKTPAVRSAQEPSLHVECAEDSHGAAEAVATSHSAITYTDTSQPVQMCDLVLERFVQNSTSRRLLRRMWATFNVLCVQNFDATLCTKITCMAILIQFLLSRRFRSNVYSCTGSVVDTAAFAATVVLVQNLVQLLRRHKRMNSQPLHFLANFTVLSLSSLTVIAM</sequence>
<dbReference type="EMBL" id="GDHC01016147">
    <property type="protein sequence ID" value="JAQ02482.1"/>
    <property type="molecule type" value="Transcribed_RNA"/>
</dbReference>
<keyword evidence="1" id="KW-1133">Transmembrane helix</keyword>
<accession>A0A146L5P2</accession>
<reference evidence="2" key="1">
    <citation type="journal article" date="2016" name="Gigascience">
        <title>De novo construction of an expanded transcriptome assembly for the western tarnished plant bug, Lygus hesperus.</title>
        <authorList>
            <person name="Tassone E.E."/>
            <person name="Geib S.M."/>
            <person name="Hall B."/>
            <person name="Fabrick J.A."/>
            <person name="Brent C.S."/>
            <person name="Hull J.J."/>
        </authorList>
    </citation>
    <scope>NUCLEOTIDE SEQUENCE</scope>
</reference>
<proteinExistence type="predicted"/>
<dbReference type="AlphaFoldDB" id="A0A146L5P2"/>
<feature type="transmembrane region" description="Helical" evidence="1">
    <location>
        <begin position="65"/>
        <end position="92"/>
    </location>
</feature>
<feature type="non-terminal residue" evidence="2">
    <location>
        <position position="1"/>
    </location>
</feature>
<organism evidence="2">
    <name type="scientific">Lygus hesperus</name>
    <name type="common">Western plant bug</name>
    <dbReference type="NCBI Taxonomy" id="30085"/>
    <lineage>
        <taxon>Eukaryota</taxon>
        <taxon>Metazoa</taxon>
        <taxon>Ecdysozoa</taxon>
        <taxon>Arthropoda</taxon>
        <taxon>Hexapoda</taxon>
        <taxon>Insecta</taxon>
        <taxon>Pterygota</taxon>
        <taxon>Neoptera</taxon>
        <taxon>Paraneoptera</taxon>
        <taxon>Hemiptera</taxon>
        <taxon>Heteroptera</taxon>
        <taxon>Panheteroptera</taxon>
        <taxon>Cimicomorpha</taxon>
        <taxon>Miridae</taxon>
        <taxon>Mirini</taxon>
        <taxon>Lygus</taxon>
    </lineage>
</organism>
<gene>
    <name evidence="2" type="ORF">g.9549</name>
</gene>
<keyword evidence="1" id="KW-0472">Membrane</keyword>
<name>A0A146L5P2_LYGHE</name>
<feature type="transmembrane region" description="Helical" evidence="1">
    <location>
        <begin position="351"/>
        <end position="369"/>
    </location>
</feature>
<protein>
    <submittedName>
        <fullName evidence="2">Uncharacterized protein</fullName>
    </submittedName>
</protein>
<keyword evidence="1" id="KW-0812">Transmembrane</keyword>
<feature type="transmembrane region" description="Helical" evidence="1">
    <location>
        <begin position="104"/>
        <end position="123"/>
    </location>
</feature>
<evidence type="ECO:0000256" key="1">
    <source>
        <dbReference type="SAM" id="Phobius"/>
    </source>
</evidence>
<evidence type="ECO:0000313" key="2">
    <source>
        <dbReference type="EMBL" id="JAQ02482.1"/>
    </source>
</evidence>